<dbReference type="KEGG" id="pprf:DPRO_2333"/>
<protein>
    <recommendedName>
        <fullName evidence="4">DUF4292 domain-containing protein</fullName>
    </recommendedName>
</protein>
<keyword evidence="1" id="KW-0732">Signal</keyword>
<dbReference type="OrthoDB" id="5470164at2"/>
<reference evidence="3" key="1">
    <citation type="submission" date="2017-09" db="EMBL/GenBank/DDBJ databases">
        <authorList>
            <person name="Regsiter A."/>
            <person name="William W."/>
        </authorList>
    </citation>
    <scope>NUCLEOTIDE SEQUENCE [LARGE SCALE GENOMIC DNA]</scope>
    <source>
        <strain evidence="3">500-1</strain>
    </source>
</reference>
<keyword evidence="3" id="KW-1185">Reference proteome</keyword>
<feature type="chain" id="PRO_5013039120" description="DUF4292 domain-containing protein" evidence="1">
    <location>
        <begin position="16"/>
        <end position="279"/>
    </location>
</feature>
<proteinExistence type="predicted"/>
<sequence>MINFCNVFIRFTPMAALLVLLSVVGCAPKLPPGTIQETPEAAWRSFRDNYCAPTEAPGVLISASLRYTRVVPTRRTNLTRVSMWGNFDGAMRLDIAAGIGKLLAHIRENGDGLLVYYPSENIAYAHINPVLGATRLGMPFPFSLNTLARVTMGDFSELAPKKYGNARPDGDHYIYEVNHGSIRSITLDKAGHPIIIEGTAPDAYEEKRMWQLSVERYGDEPLPLPGRVVLTMDDGEQGVLRVKSRELKTKAWPNESTDLELPEGALIKRLDNGYTSIKQ</sequence>
<evidence type="ECO:0000313" key="2">
    <source>
        <dbReference type="EMBL" id="SOB59239.1"/>
    </source>
</evidence>
<gene>
    <name evidence="2" type="ORF">DPRO_2333</name>
</gene>
<feature type="signal peptide" evidence="1">
    <location>
        <begin position="1"/>
        <end position="15"/>
    </location>
</feature>
<evidence type="ECO:0000256" key="1">
    <source>
        <dbReference type="SAM" id="SignalP"/>
    </source>
</evidence>
<dbReference type="Proteomes" id="UP000219215">
    <property type="component" value="Chromosome DPRO"/>
</dbReference>
<dbReference type="RefSeq" id="WP_097012138.1">
    <property type="nucleotide sequence ID" value="NZ_LT907975.1"/>
</dbReference>
<evidence type="ECO:0000313" key="3">
    <source>
        <dbReference type="Proteomes" id="UP000219215"/>
    </source>
</evidence>
<evidence type="ECO:0008006" key="4">
    <source>
        <dbReference type="Google" id="ProtNLM"/>
    </source>
</evidence>
<accession>A0A2C8FB30</accession>
<dbReference type="AlphaFoldDB" id="A0A2C8FB30"/>
<name>A0A2C8FB30_9BACT</name>
<dbReference type="EMBL" id="LT907975">
    <property type="protein sequence ID" value="SOB59239.1"/>
    <property type="molecule type" value="Genomic_DNA"/>
</dbReference>
<organism evidence="2 3">
    <name type="scientific">Pseudodesulfovibrio profundus</name>
    <dbReference type="NCBI Taxonomy" id="57320"/>
    <lineage>
        <taxon>Bacteria</taxon>
        <taxon>Pseudomonadati</taxon>
        <taxon>Thermodesulfobacteriota</taxon>
        <taxon>Desulfovibrionia</taxon>
        <taxon>Desulfovibrionales</taxon>
        <taxon>Desulfovibrionaceae</taxon>
    </lineage>
</organism>